<dbReference type="RefSeq" id="WP_163663980.1">
    <property type="nucleotide sequence ID" value="NZ_QZCE01000002.1"/>
</dbReference>
<gene>
    <name evidence="1" type="ORF">D0962_14615</name>
</gene>
<dbReference type="EMBL" id="QZCE01000002">
    <property type="protein sequence ID" value="NEZ64006.1"/>
    <property type="molecule type" value="Genomic_DNA"/>
</dbReference>
<protein>
    <submittedName>
        <fullName evidence="1">WG repeat-containing protein</fullName>
    </submittedName>
</protein>
<sequence length="424" mass="47454">MSQPSRKFIAITLSLLTLGCTVPLPTQLTQICNSSNRQLKEETQSYFQDSQLFPVEINQKWGFINLDGDIVIQEKFKEVSQFSEGLAAFKSLDDGRWGYIDVKGNIVIEPKFEAAFPFANNLAIITVDGKQGVIDSAGSLVYQPIFDKIKGFSENRAFVLSGDKWKLINENGSYVNENYYSQVNGFRQGLASFVGFNGDYGISGYINLQGEVSIEMGENIFPNIEALGYTNGLASVYKLRVSSSMNPFASQSNNIKKYGLIDTSGNLKIPFKYDFSSVESNCIIRVSNNNRFGLLDLDGNIIISPTYVYIGKFSEGLALAKRNSEGKYGYIDKSGTLIIEAIQEINFPAVSNDLEIPESRNFYDGLAIFKETTGRYGYINTSGQIVIQPQFDRAYPFKHGLAKFNMEDKWGYINRNGLVVWQQQ</sequence>
<proteinExistence type="predicted"/>
<dbReference type="Pfam" id="PF14903">
    <property type="entry name" value="WG_beta_rep"/>
    <property type="match status" value="7"/>
</dbReference>
<reference evidence="1 2" key="1">
    <citation type="journal article" date="2020" name="Microb. Ecol.">
        <title>Ecogenomics of the Marine Benthic Filamentous Cyanobacterium Adonisia.</title>
        <authorList>
            <person name="Walter J.M."/>
            <person name="Coutinho F.H."/>
            <person name="Leomil L."/>
            <person name="Hargreaves P.I."/>
            <person name="Campeao M.E."/>
            <person name="Vieira V.V."/>
            <person name="Silva B.S."/>
            <person name="Fistarol G.O."/>
            <person name="Salomon P.S."/>
            <person name="Sawabe T."/>
            <person name="Mino S."/>
            <person name="Hosokawa M."/>
            <person name="Miyashita H."/>
            <person name="Maruyama F."/>
            <person name="van Verk M.C."/>
            <person name="Dutilh B.E."/>
            <person name="Thompson C.C."/>
            <person name="Thompson F.L."/>
        </authorList>
    </citation>
    <scope>NUCLEOTIDE SEQUENCE [LARGE SCALE GENOMIC DNA]</scope>
    <source>
        <strain evidence="1 2">CCMR0082</strain>
    </source>
</reference>
<dbReference type="Proteomes" id="UP000473574">
    <property type="component" value="Unassembled WGS sequence"/>
</dbReference>
<dbReference type="AlphaFoldDB" id="A0A6M0S6J1"/>
<comment type="caution">
    <text evidence="1">The sequence shown here is derived from an EMBL/GenBank/DDBJ whole genome shotgun (WGS) entry which is preliminary data.</text>
</comment>
<evidence type="ECO:0000313" key="1">
    <source>
        <dbReference type="EMBL" id="NEZ64006.1"/>
    </source>
</evidence>
<name>A0A6M0S6J1_9CYAN</name>
<dbReference type="InterPro" id="IPR032774">
    <property type="entry name" value="WG_beta_rep"/>
</dbReference>
<organism evidence="1 2">
    <name type="scientific">Adonisia turfae CCMR0082</name>
    <dbReference type="NCBI Taxonomy" id="2304604"/>
    <lineage>
        <taxon>Bacteria</taxon>
        <taxon>Bacillati</taxon>
        <taxon>Cyanobacteriota</taxon>
        <taxon>Adonisia</taxon>
        <taxon>Adonisia turfae</taxon>
    </lineage>
</organism>
<evidence type="ECO:0000313" key="2">
    <source>
        <dbReference type="Proteomes" id="UP000473574"/>
    </source>
</evidence>
<dbReference type="PROSITE" id="PS51257">
    <property type="entry name" value="PROKAR_LIPOPROTEIN"/>
    <property type="match status" value="1"/>
</dbReference>
<dbReference type="PANTHER" id="PTHR37841:SF1">
    <property type="entry name" value="DUF3298 DOMAIN-CONTAINING PROTEIN"/>
    <property type="match status" value="1"/>
</dbReference>
<dbReference type="SUPFAM" id="SSF69360">
    <property type="entry name" value="Cell wall binding repeat"/>
    <property type="match status" value="2"/>
</dbReference>
<accession>A0A6M0S6J1</accession>
<dbReference type="PANTHER" id="PTHR37841">
    <property type="entry name" value="GLR2918 PROTEIN"/>
    <property type="match status" value="1"/>
</dbReference>